<evidence type="ECO:0000313" key="3">
    <source>
        <dbReference type="Proteomes" id="UP001501319"/>
    </source>
</evidence>
<keyword evidence="1" id="KW-1133">Transmembrane helix</keyword>
<keyword evidence="1" id="KW-0472">Membrane</keyword>
<keyword evidence="3" id="KW-1185">Reference proteome</keyword>
<keyword evidence="1" id="KW-0812">Transmembrane</keyword>
<evidence type="ECO:0000313" key="2">
    <source>
        <dbReference type="EMBL" id="GAA1632872.1"/>
    </source>
</evidence>
<protein>
    <recommendedName>
        <fullName evidence="4">DUF3137 domain-containing protein</fullName>
    </recommendedName>
</protein>
<dbReference type="EMBL" id="BAAANE010000004">
    <property type="protein sequence ID" value="GAA1632872.1"/>
    <property type="molecule type" value="Genomic_DNA"/>
</dbReference>
<organism evidence="2 3">
    <name type="scientific">Kribbella alba</name>
    <dbReference type="NCBI Taxonomy" id="190197"/>
    <lineage>
        <taxon>Bacteria</taxon>
        <taxon>Bacillati</taxon>
        <taxon>Actinomycetota</taxon>
        <taxon>Actinomycetes</taxon>
        <taxon>Propionibacteriales</taxon>
        <taxon>Kribbellaceae</taxon>
        <taxon>Kribbella</taxon>
    </lineage>
</organism>
<proteinExistence type="predicted"/>
<name>A0ABN2F8D6_9ACTN</name>
<evidence type="ECO:0000256" key="1">
    <source>
        <dbReference type="SAM" id="Phobius"/>
    </source>
</evidence>
<evidence type="ECO:0008006" key="4">
    <source>
        <dbReference type="Google" id="ProtNLM"/>
    </source>
</evidence>
<comment type="caution">
    <text evidence="2">The sequence shown here is derived from an EMBL/GenBank/DDBJ whole genome shotgun (WGS) entry which is preliminary data.</text>
</comment>
<reference evidence="2 3" key="1">
    <citation type="journal article" date="2019" name="Int. J. Syst. Evol. Microbiol.">
        <title>The Global Catalogue of Microorganisms (GCM) 10K type strain sequencing project: providing services to taxonomists for standard genome sequencing and annotation.</title>
        <authorList>
            <consortium name="The Broad Institute Genomics Platform"/>
            <consortium name="The Broad Institute Genome Sequencing Center for Infectious Disease"/>
            <person name="Wu L."/>
            <person name="Ma J."/>
        </authorList>
    </citation>
    <scope>NUCLEOTIDE SEQUENCE [LARGE SCALE GENOMIC DNA]</scope>
    <source>
        <strain evidence="2 3">JCM 14306</strain>
    </source>
</reference>
<feature type="transmembrane region" description="Helical" evidence="1">
    <location>
        <begin position="52"/>
        <end position="72"/>
    </location>
</feature>
<sequence length="272" mass="30959">MTAAPVGRRTLRLRPDWVWQLREGSALVFVLWFAVAIPLVVIGLLLEPRSVGWMMLAWFLVLVAFTVATRLAENRLRRNWEDVVEQMGWHLSAVEPALLERWPFPPFDVDPDAEVFDVTVGRHRGREFWTGRFRHRVRRRQLGFDFLDLEVERPLPPLQVLPASLASVAAASLLPLKLSVEGLPESYRLFNGREDLALEVFHPRAVEALAEVPPIGFSCEGRRFVVVLAAYRDSRTALAQLDAACDLLDLMPEHVWQAGEQWAATRPLNEQA</sequence>
<feature type="transmembrane region" description="Helical" evidence="1">
    <location>
        <begin position="21"/>
        <end position="46"/>
    </location>
</feature>
<accession>A0ABN2F8D6</accession>
<dbReference type="Proteomes" id="UP001501319">
    <property type="component" value="Unassembled WGS sequence"/>
</dbReference>
<gene>
    <name evidence="2" type="ORF">GCM10009744_21630</name>
</gene>